<feature type="region of interest" description="Disordered" evidence="1">
    <location>
        <begin position="437"/>
        <end position="456"/>
    </location>
</feature>
<gene>
    <name evidence="2" type="ORF">HDU87_002559</name>
</gene>
<accession>A0AAD5TW31</accession>
<feature type="region of interest" description="Disordered" evidence="1">
    <location>
        <begin position="143"/>
        <end position="168"/>
    </location>
</feature>
<keyword evidence="3" id="KW-1185">Reference proteome</keyword>
<evidence type="ECO:0000313" key="3">
    <source>
        <dbReference type="Proteomes" id="UP001212152"/>
    </source>
</evidence>
<dbReference type="Proteomes" id="UP001212152">
    <property type="component" value="Unassembled WGS sequence"/>
</dbReference>
<feature type="region of interest" description="Disordered" evidence="1">
    <location>
        <begin position="81"/>
        <end position="120"/>
    </location>
</feature>
<sequence length="456" mass="49751">MTESALPPVITANEQKLKTLAKRRSRSLSIWKEDVKSGHRSVVTRDDVAVSDGRHHHHYHNAVRRSRSLSPAAALAVEVKHVARDTKTAPKRRESRFQPPSSRRSSTSLPWSGSKRLSMSRPLKVHPSTVSLTDLTAETAAIPVTRSSSNKTAESSRATPEKDAALPIPPSVTDSIAVSAQPPKPRLAPSIEQAIYASAYRKIMDPTRPASARMTIANLMLYIQSVHPGVETLSELGESAWCLPSHSTSAPWKRDSSKSANSQTSSQTHASARPTAIKRVPSPVAVARKNNKKRLAKLAAGVRLGPGPSSLRKELFIVTAELPASIATATLTPPAMQRISSMPGLFTKRSLPHLSSTPNLLESPYCARAQSLRGSGRIDFQLMPVPPSALERRPATTPLKRVWRMIKQTLMLRDPVKRAQRRESSFYCTLPETSPRAPSAIHAASTARSPRGKEIM</sequence>
<dbReference type="AlphaFoldDB" id="A0AAD5TW31"/>
<proteinExistence type="predicted"/>
<dbReference type="EMBL" id="JADGJQ010000002">
    <property type="protein sequence ID" value="KAJ3184993.1"/>
    <property type="molecule type" value="Genomic_DNA"/>
</dbReference>
<name>A0AAD5TW31_9FUNG</name>
<protein>
    <submittedName>
        <fullName evidence="2">Uncharacterized protein</fullName>
    </submittedName>
</protein>
<feature type="compositionally biased region" description="Basic and acidic residues" evidence="1">
    <location>
        <begin position="81"/>
        <end position="96"/>
    </location>
</feature>
<reference evidence="2" key="1">
    <citation type="submission" date="2020-05" db="EMBL/GenBank/DDBJ databases">
        <title>Phylogenomic resolution of chytrid fungi.</title>
        <authorList>
            <person name="Stajich J.E."/>
            <person name="Amses K."/>
            <person name="Simmons R."/>
            <person name="Seto K."/>
            <person name="Myers J."/>
            <person name="Bonds A."/>
            <person name="Quandt C.A."/>
            <person name="Barry K."/>
            <person name="Liu P."/>
            <person name="Grigoriev I."/>
            <person name="Longcore J.E."/>
            <person name="James T.Y."/>
        </authorList>
    </citation>
    <scope>NUCLEOTIDE SEQUENCE</scope>
    <source>
        <strain evidence="2">JEL0379</strain>
    </source>
</reference>
<evidence type="ECO:0000313" key="2">
    <source>
        <dbReference type="EMBL" id="KAJ3184993.1"/>
    </source>
</evidence>
<evidence type="ECO:0000256" key="1">
    <source>
        <dbReference type="SAM" id="MobiDB-lite"/>
    </source>
</evidence>
<feature type="region of interest" description="Disordered" evidence="1">
    <location>
        <begin position="244"/>
        <end position="281"/>
    </location>
</feature>
<feature type="compositionally biased region" description="Polar residues" evidence="1">
    <location>
        <begin position="145"/>
        <end position="158"/>
    </location>
</feature>
<feature type="compositionally biased region" description="Low complexity" evidence="1">
    <location>
        <begin position="258"/>
        <end position="268"/>
    </location>
</feature>
<comment type="caution">
    <text evidence="2">The sequence shown here is derived from an EMBL/GenBank/DDBJ whole genome shotgun (WGS) entry which is preliminary data.</text>
</comment>
<organism evidence="2 3">
    <name type="scientific">Geranomyces variabilis</name>
    <dbReference type="NCBI Taxonomy" id="109894"/>
    <lineage>
        <taxon>Eukaryota</taxon>
        <taxon>Fungi</taxon>
        <taxon>Fungi incertae sedis</taxon>
        <taxon>Chytridiomycota</taxon>
        <taxon>Chytridiomycota incertae sedis</taxon>
        <taxon>Chytridiomycetes</taxon>
        <taxon>Spizellomycetales</taxon>
        <taxon>Powellomycetaceae</taxon>
        <taxon>Geranomyces</taxon>
    </lineage>
</organism>
<feature type="compositionally biased region" description="Low complexity" evidence="1">
    <location>
        <begin position="97"/>
        <end position="114"/>
    </location>
</feature>